<feature type="region of interest" description="Disordered" evidence="1">
    <location>
        <begin position="389"/>
        <end position="506"/>
    </location>
</feature>
<evidence type="ECO:0000313" key="2">
    <source>
        <dbReference type="EMBL" id="KZV41850.1"/>
    </source>
</evidence>
<proteinExistence type="predicted"/>
<protein>
    <submittedName>
        <fullName evidence="2">Uncharacterized protein</fullName>
    </submittedName>
</protein>
<evidence type="ECO:0000313" key="3">
    <source>
        <dbReference type="Proteomes" id="UP000250235"/>
    </source>
</evidence>
<accession>A0A2Z7CB21</accession>
<organism evidence="2 3">
    <name type="scientific">Dorcoceras hygrometricum</name>
    <dbReference type="NCBI Taxonomy" id="472368"/>
    <lineage>
        <taxon>Eukaryota</taxon>
        <taxon>Viridiplantae</taxon>
        <taxon>Streptophyta</taxon>
        <taxon>Embryophyta</taxon>
        <taxon>Tracheophyta</taxon>
        <taxon>Spermatophyta</taxon>
        <taxon>Magnoliopsida</taxon>
        <taxon>eudicotyledons</taxon>
        <taxon>Gunneridae</taxon>
        <taxon>Pentapetalae</taxon>
        <taxon>asterids</taxon>
        <taxon>lamiids</taxon>
        <taxon>Lamiales</taxon>
        <taxon>Gesneriaceae</taxon>
        <taxon>Didymocarpoideae</taxon>
        <taxon>Trichosporeae</taxon>
        <taxon>Loxocarpinae</taxon>
        <taxon>Dorcoceras</taxon>
    </lineage>
</organism>
<name>A0A2Z7CB21_9LAMI</name>
<dbReference type="Proteomes" id="UP000250235">
    <property type="component" value="Unassembled WGS sequence"/>
</dbReference>
<feature type="compositionally biased region" description="Low complexity" evidence="1">
    <location>
        <begin position="476"/>
        <end position="506"/>
    </location>
</feature>
<reference evidence="2 3" key="1">
    <citation type="journal article" date="2015" name="Proc. Natl. Acad. Sci. U.S.A.">
        <title>The resurrection genome of Boea hygrometrica: A blueprint for survival of dehydration.</title>
        <authorList>
            <person name="Xiao L."/>
            <person name="Yang G."/>
            <person name="Zhang L."/>
            <person name="Yang X."/>
            <person name="Zhao S."/>
            <person name="Ji Z."/>
            <person name="Zhou Q."/>
            <person name="Hu M."/>
            <person name="Wang Y."/>
            <person name="Chen M."/>
            <person name="Xu Y."/>
            <person name="Jin H."/>
            <person name="Xiao X."/>
            <person name="Hu G."/>
            <person name="Bao F."/>
            <person name="Hu Y."/>
            <person name="Wan P."/>
            <person name="Li L."/>
            <person name="Deng X."/>
            <person name="Kuang T."/>
            <person name="Xiang C."/>
            <person name="Zhu J.K."/>
            <person name="Oliver M.J."/>
            <person name="He Y."/>
        </authorList>
    </citation>
    <scope>NUCLEOTIDE SEQUENCE [LARGE SCALE GENOMIC DNA]</scope>
    <source>
        <strain evidence="3">cv. XS01</strain>
    </source>
</reference>
<sequence>MQIDSDLVIYRTTLLRTFQVSTRSVLGKCVYLVTLAMSLFDLQDVCIAIGSIATLDLPMVVDLIGIYGLKGPYRTLITTDWFLQALSVIPRGSWGDVARRFTMIRWAGKWVYLVAHAMSLFDLQDVCMVIGSLATLDLPMVVDLIGIFELKGPYCMLTMTYWFLQTLSVTPRGTWGDAARRFTMIKWGVQNRYLAGNSCLAPTGFVKKTALHGRRRTTVQPHDPLGITDSACKNQLVVVSVQYGPFNPYNPIRSKTIGKSRVAIDPIAMHTSWRSNSDITSATRVSMTFRVVRTNQYKQDLRLIHSTNGNHLESPKEGSSIDHQVTIYLHAQNIIMFPTNETWADIGRGFLRRALLYRIEELLRSQYKIEVVEPVLVVQTDEPVAIQPKNLKISKSTKTGPISHTGPKTSRAARDRPEPKPRRNQPSRHRRSFAGAAAGRRRRHTKDRTAAARDVAPSATHGRAQHRRATSAPQVSTSSIASSDQQASSGARSSATTSHHARSGATSSAAHDAASVLLVGATSCACCSNSRPLSHGLHARRLAQQLALIGGQRTRHAQPYACGICARGGAAACGGGRWPTHENIGYPRMSASGESSTTMHRLLHASGSHPIPTPYDPKTNLYNQDIGLIHSTNGNHLESPNEGSSIDHQVTIYLHAQNITMFPTNETWYFASQILVSNSGGLILILTAQSTRNMFRIHSDY</sequence>
<dbReference type="AlphaFoldDB" id="A0A2Z7CB21"/>
<feature type="compositionally biased region" description="Basic residues" evidence="1">
    <location>
        <begin position="422"/>
        <end position="432"/>
    </location>
</feature>
<gene>
    <name evidence="2" type="ORF">F511_29050</name>
</gene>
<dbReference type="EMBL" id="KQ999354">
    <property type="protein sequence ID" value="KZV41850.1"/>
    <property type="molecule type" value="Genomic_DNA"/>
</dbReference>
<evidence type="ECO:0000256" key="1">
    <source>
        <dbReference type="SAM" id="MobiDB-lite"/>
    </source>
</evidence>
<feature type="compositionally biased region" description="Basic and acidic residues" evidence="1">
    <location>
        <begin position="412"/>
        <end position="421"/>
    </location>
</feature>
<keyword evidence="3" id="KW-1185">Reference proteome</keyword>
<feature type="compositionally biased region" description="Polar residues" evidence="1">
    <location>
        <begin position="393"/>
        <end position="408"/>
    </location>
</feature>